<feature type="region of interest" description="Disordered" evidence="1">
    <location>
        <begin position="164"/>
        <end position="228"/>
    </location>
</feature>
<evidence type="ECO:0000313" key="3">
    <source>
        <dbReference type="RefSeq" id="XP_013401369.1"/>
    </source>
</evidence>
<evidence type="ECO:0000313" key="2">
    <source>
        <dbReference type="Proteomes" id="UP000085678"/>
    </source>
</evidence>
<reference evidence="3" key="1">
    <citation type="submission" date="2025-08" db="UniProtKB">
        <authorList>
            <consortium name="RefSeq"/>
        </authorList>
    </citation>
    <scope>IDENTIFICATION</scope>
    <source>
        <tissue evidence="3">Gonads</tissue>
    </source>
</reference>
<keyword evidence="2" id="KW-1185">Reference proteome</keyword>
<protein>
    <submittedName>
        <fullName evidence="3">Uncharacterized protein LOC106167187</fullName>
    </submittedName>
</protein>
<dbReference type="Proteomes" id="UP000085678">
    <property type="component" value="Unplaced"/>
</dbReference>
<sequence length="228" mass="25788">MELDRDSDFEGADLVRYRPMTTLVNTENLYDMVNLVRQRRPNLLIVDDWMPQSTAQFLGRDNMPRPDEAVGDLLGLIFLFQQGMSDPMPGQRTRIHLCSSSSYLGIREQQDRAATFTNVLEVHFYGNDERLSQRQARYAAIIQSAASETLRSPTPRRTAQRLIYSSDSDWDAEDNTPIVPYKHPVGADEESASEDDESYEPIPPPGAKLIPAGMEDDDDHADDLPDLN</sequence>
<feature type="compositionally biased region" description="Acidic residues" evidence="1">
    <location>
        <begin position="187"/>
        <end position="199"/>
    </location>
</feature>
<name>A0A1S3IV01_LINAN</name>
<dbReference type="GeneID" id="106167187"/>
<organism evidence="2 3">
    <name type="scientific">Lingula anatina</name>
    <name type="common">Brachiopod</name>
    <name type="synonym">Lingula unguis</name>
    <dbReference type="NCBI Taxonomy" id="7574"/>
    <lineage>
        <taxon>Eukaryota</taxon>
        <taxon>Metazoa</taxon>
        <taxon>Spiralia</taxon>
        <taxon>Lophotrochozoa</taxon>
        <taxon>Brachiopoda</taxon>
        <taxon>Linguliformea</taxon>
        <taxon>Lingulata</taxon>
        <taxon>Lingulida</taxon>
        <taxon>Linguloidea</taxon>
        <taxon>Lingulidae</taxon>
        <taxon>Lingula</taxon>
    </lineage>
</organism>
<dbReference type="AlphaFoldDB" id="A0A1S3IV01"/>
<dbReference type="RefSeq" id="XP_013401369.1">
    <property type="nucleotide sequence ID" value="XM_013545915.2"/>
</dbReference>
<accession>A0A1S3IV01</accession>
<evidence type="ECO:0000256" key="1">
    <source>
        <dbReference type="SAM" id="MobiDB-lite"/>
    </source>
</evidence>
<feature type="compositionally biased region" description="Acidic residues" evidence="1">
    <location>
        <begin position="214"/>
        <end position="228"/>
    </location>
</feature>
<gene>
    <name evidence="3" type="primary">LOC106167187</name>
</gene>
<dbReference type="InParanoid" id="A0A1S3IV01"/>
<proteinExistence type="predicted"/>
<dbReference type="KEGG" id="lak:106167187"/>